<feature type="transmembrane region" description="Helical" evidence="6">
    <location>
        <begin position="305"/>
        <end position="323"/>
    </location>
</feature>
<dbReference type="InterPro" id="IPR005495">
    <property type="entry name" value="LptG/LptF_permease"/>
</dbReference>
<feature type="transmembrane region" description="Helical" evidence="6">
    <location>
        <begin position="335"/>
        <end position="355"/>
    </location>
</feature>
<keyword evidence="4 6" id="KW-1133">Transmembrane helix</keyword>
<evidence type="ECO:0000256" key="6">
    <source>
        <dbReference type="SAM" id="Phobius"/>
    </source>
</evidence>
<comment type="subcellular location">
    <subcellularLocation>
        <location evidence="1">Cell membrane</location>
        <topology evidence="1">Multi-pass membrane protein</topology>
    </subcellularLocation>
</comment>
<dbReference type="InterPro" id="IPR030922">
    <property type="entry name" value="LptF"/>
</dbReference>
<evidence type="ECO:0000313" key="7">
    <source>
        <dbReference type="EMBL" id="KIE42035.1"/>
    </source>
</evidence>
<feature type="transmembrane region" description="Helical" evidence="6">
    <location>
        <begin position="281"/>
        <end position="299"/>
    </location>
</feature>
<protein>
    <submittedName>
        <fullName evidence="7">Membrane protein</fullName>
    </submittedName>
</protein>
<keyword evidence="8" id="KW-1185">Reference proteome</keyword>
<dbReference type="AlphaFoldDB" id="A0A0C1U2L7"/>
<dbReference type="EMBL" id="JXBL01000001">
    <property type="protein sequence ID" value="KIE42035.1"/>
    <property type="molecule type" value="Genomic_DNA"/>
</dbReference>
<organism evidence="7 8">
    <name type="scientific">Geobacter soli</name>
    <dbReference type="NCBI Taxonomy" id="1510391"/>
    <lineage>
        <taxon>Bacteria</taxon>
        <taxon>Pseudomonadati</taxon>
        <taxon>Thermodesulfobacteriota</taxon>
        <taxon>Desulfuromonadia</taxon>
        <taxon>Geobacterales</taxon>
        <taxon>Geobacteraceae</taxon>
        <taxon>Geobacter</taxon>
    </lineage>
</organism>
<gene>
    <name evidence="7" type="ORF">SE37_05015</name>
</gene>
<dbReference type="PANTHER" id="PTHR33529:SF6">
    <property type="entry name" value="YJGP_YJGQ FAMILY PERMEASE"/>
    <property type="match status" value="1"/>
</dbReference>
<keyword evidence="3 6" id="KW-0812">Transmembrane</keyword>
<evidence type="ECO:0000313" key="8">
    <source>
        <dbReference type="Proteomes" id="UP000031433"/>
    </source>
</evidence>
<sequence length="388" mass="42747">MSRLLFRYICAETAVPFALGLTVFTFVLLMGRLLKLAEMVFARGVPFLDVARLILYMLPSFLLVAIPMAFLLAVLLAMGRLSADSEVTAMKASGMSIGTIAVPVIVFGVITYAVTTFVSVYALPWGNTAFKKFLHGVIETRAAMSITEKVFNDEFPGLVIYVDGFDPKSGRISGILIHDERNPDEPSTIFAASGQLATNPEERIVRLRLDNGGIHRGIGTGGYRLVEFTSYDLSIALQQEQKKARLNEEDMTLGELLARTKSPEEQPKLVREMHFELHKRFALPFACVVFAIIAVPLGIQNQRSGRAGGFASGIILLMLYYILMSAGKTVNEKGIAPAFVAVWIPNALFLGLGIFLLKRAALDRAIPLAGYVTTALAWVRHRFERRKT</sequence>
<proteinExistence type="predicted"/>
<dbReference type="RefSeq" id="WP_039644231.1">
    <property type="nucleotide sequence ID" value="NZ_JXBL01000001.1"/>
</dbReference>
<evidence type="ECO:0000256" key="4">
    <source>
        <dbReference type="ARBA" id="ARBA00022989"/>
    </source>
</evidence>
<dbReference type="GO" id="GO:0015920">
    <property type="term" value="P:lipopolysaccharide transport"/>
    <property type="evidence" value="ECO:0007669"/>
    <property type="project" value="TreeGrafter"/>
</dbReference>
<comment type="caution">
    <text evidence="7">The sequence shown here is derived from an EMBL/GenBank/DDBJ whole genome shotgun (WGS) entry which is preliminary data.</text>
</comment>
<dbReference type="Proteomes" id="UP000031433">
    <property type="component" value="Unassembled WGS sequence"/>
</dbReference>
<dbReference type="Pfam" id="PF03739">
    <property type="entry name" value="LptF_LptG"/>
    <property type="match status" value="1"/>
</dbReference>
<evidence type="ECO:0000256" key="3">
    <source>
        <dbReference type="ARBA" id="ARBA00022692"/>
    </source>
</evidence>
<accession>A0A0C1U2L7</accession>
<name>A0A0C1U2L7_9BACT</name>
<dbReference type="PANTHER" id="PTHR33529">
    <property type="entry name" value="SLR0882 PROTEIN-RELATED"/>
    <property type="match status" value="1"/>
</dbReference>
<evidence type="ECO:0000256" key="5">
    <source>
        <dbReference type="ARBA" id="ARBA00023136"/>
    </source>
</evidence>
<reference evidence="7 8" key="1">
    <citation type="submission" date="2015-01" db="EMBL/GenBank/DDBJ databases">
        <title>Genome sequence of the anaerobic bacterium Geobacter soli GSS01, a dissimilatory Fe(III) reducer from soil.</title>
        <authorList>
            <person name="Yang G."/>
            <person name="Zhou S."/>
        </authorList>
    </citation>
    <scope>NUCLEOTIDE SEQUENCE [LARGE SCALE GENOMIC DNA]</scope>
    <source>
        <strain evidence="7 8">GSS01</strain>
    </source>
</reference>
<keyword evidence="2" id="KW-1003">Cell membrane</keyword>
<feature type="transmembrane region" description="Helical" evidence="6">
    <location>
        <begin position="6"/>
        <end position="29"/>
    </location>
</feature>
<keyword evidence="5 6" id="KW-0472">Membrane</keyword>
<feature type="transmembrane region" description="Helical" evidence="6">
    <location>
        <begin position="50"/>
        <end position="77"/>
    </location>
</feature>
<dbReference type="NCBIfam" id="TIGR04407">
    <property type="entry name" value="LptF_YjgP"/>
    <property type="match status" value="1"/>
</dbReference>
<evidence type="ECO:0000256" key="1">
    <source>
        <dbReference type="ARBA" id="ARBA00004651"/>
    </source>
</evidence>
<feature type="transmembrane region" description="Helical" evidence="6">
    <location>
        <begin position="97"/>
        <end position="123"/>
    </location>
</feature>
<dbReference type="GO" id="GO:0043190">
    <property type="term" value="C:ATP-binding cassette (ABC) transporter complex"/>
    <property type="evidence" value="ECO:0007669"/>
    <property type="project" value="InterPro"/>
</dbReference>
<dbReference type="GO" id="GO:0055085">
    <property type="term" value="P:transmembrane transport"/>
    <property type="evidence" value="ECO:0007669"/>
    <property type="project" value="InterPro"/>
</dbReference>
<evidence type="ECO:0000256" key="2">
    <source>
        <dbReference type="ARBA" id="ARBA00022475"/>
    </source>
</evidence>